<feature type="domain" description="Exonuclease" evidence="4">
    <location>
        <begin position="14"/>
        <end position="186"/>
    </location>
</feature>
<sequence length="222" mass="23379">MAVSSGTRPWHTANLVALDLEGSGAQERDDEQILEIAAIRLIDGRPDLPTAYTTCIDPGRAIPARPWISPGLAGLALQGEPTLDDVRGDLIARLSGVWLVGHNIGVDWRLLHRHLPTLTVAGLIDTRRLAKAAAVAGKLGLSNLLTHLDLTGDVAAAAPGSRPHRALWDTTAAALLLGALIRRHFTAEPTLQQLVDVAGIPTETAAAARAAIAAPPQQSLFD</sequence>
<keyword evidence="2" id="KW-0378">Hydrolase</keyword>
<evidence type="ECO:0000256" key="3">
    <source>
        <dbReference type="ARBA" id="ARBA00022839"/>
    </source>
</evidence>
<evidence type="ECO:0000313" key="6">
    <source>
        <dbReference type="Proteomes" id="UP000292564"/>
    </source>
</evidence>
<accession>A0A4Q7ZJY8</accession>
<reference evidence="5 6" key="1">
    <citation type="submission" date="2019-02" db="EMBL/GenBank/DDBJ databases">
        <title>Sequencing the genomes of 1000 actinobacteria strains.</title>
        <authorList>
            <person name="Klenk H.-P."/>
        </authorList>
    </citation>
    <scope>NUCLEOTIDE SEQUENCE [LARGE SCALE GENOMIC DNA]</scope>
    <source>
        <strain evidence="5 6">DSM 45162</strain>
    </source>
</reference>
<dbReference type="SUPFAM" id="SSF53098">
    <property type="entry name" value="Ribonuclease H-like"/>
    <property type="match status" value="1"/>
</dbReference>
<evidence type="ECO:0000256" key="2">
    <source>
        <dbReference type="ARBA" id="ARBA00022801"/>
    </source>
</evidence>
<evidence type="ECO:0000313" key="5">
    <source>
        <dbReference type="EMBL" id="RZU51222.1"/>
    </source>
</evidence>
<dbReference type="InterPro" id="IPR012337">
    <property type="entry name" value="RNaseH-like_sf"/>
</dbReference>
<evidence type="ECO:0000256" key="1">
    <source>
        <dbReference type="ARBA" id="ARBA00022722"/>
    </source>
</evidence>
<dbReference type="Gene3D" id="3.30.420.10">
    <property type="entry name" value="Ribonuclease H-like superfamily/Ribonuclease H"/>
    <property type="match status" value="1"/>
</dbReference>
<dbReference type="Pfam" id="PF00929">
    <property type="entry name" value="RNase_T"/>
    <property type="match status" value="1"/>
</dbReference>
<name>A0A4Q7ZJY8_9ACTN</name>
<dbReference type="PANTHER" id="PTHR30231:SF4">
    <property type="entry name" value="PROTEIN NEN2"/>
    <property type="match status" value="1"/>
</dbReference>
<comment type="caution">
    <text evidence="5">The sequence shown here is derived from an EMBL/GenBank/DDBJ whole genome shotgun (WGS) entry which is preliminary data.</text>
</comment>
<dbReference type="GO" id="GO:0003676">
    <property type="term" value="F:nucleic acid binding"/>
    <property type="evidence" value="ECO:0007669"/>
    <property type="project" value="InterPro"/>
</dbReference>
<dbReference type="CDD" id="cd06127">
    <property type="entry name" value="DEDDh"/>
    <property type="match status" value="1"/>
</dbReference>
<proteinExistence type="predicted"/>
<dbReference type="RefSeq" id="WP_423203049.1">
    <property type="nucleotide sequence ID" value="NZ_SHKY01000001.1"/>
</dbReference>
<dbReference type="AlphaFoldDB" id="A0A4Q7ZJY8"/>
<keyword evidence="3" id="KW-0269">Exonuclease</keyword>
<dbReference type="GO" id="GO:0008408">
    <property type="term" value="F:3'-5' exonuclease activity"/>
    <property type="evidence" value="ECO:0007669"/>
    <property type="project" value="TreeGrafter"/>
</dbReference>
<dbReference type="Proteomes" id="UP000292564">
    <property type="component" value="Unassembled WGS sequence"/>
</dbReference>
<dbReference type="EMBL" id="SHKY01000001">
    <property type="protein sequence ID" value="RZU51222.1"/>
    <property type="molecule type" value="Genomic_DNA"/>
</dbReference>
<keyword evidence="1" id="KW-0540">Nuclease</keyword>
<gene>
    <name evidence="5" type="ORF">EV385_3031</name>
</gene>
<dbReference type="InterPro" id="IPR036397">
    <property type="entry name" value="RNaseH_sf"/>
</dbReference>
<evidence type="ECO:0000259" key="4">
    <source>
        <dbReference type="SMART" id="SM00479"/>
    </source>
</evidence>
<dbReference type="SMART" id="SM00479">
    <property type="entry name" value="EXOIII"/>
    <property type="match status" value="1"/>
</dbReference>
<keyword evidence="6" id="KW-1185">Reference proteome</keyword>
<organism evidence="5 6">
    <name type="scientific">Krasilnikovia cinnamomea</name>
    <dbReference type="NCBI Taxonomy" id="349313"/>
    <lineage>
        <taxon>Bacteria</taxon>
        <taxon>Bacillati</taxon>
        <taxon>Actinomycetota</taxon>
        <taxon>Actinomycetes</taxon>
        <taxon>Micromonosporales</taxon>
        <taxon>Micromonosporaceae</taxon>
        <taxon>Krasilnikovia</taxon>
    </lineage>
</organism>
<dbReference type="InterPro" id="IPR013520">
    <property type="entry name" value="Ribonucl_H"/>
</dbReference>
<protein>
    <submittedName>
        <fullName evidence="5">DNA polymerase-3 subunit epsilon</fullName>
    </submittedName>
</protein>
<dbReference type="PANTHER" id="PTHR30231">
    <property type="entry name" value="DNA POLYMERASE III SUBUNIT EPSILON"/>
    <property type="match status" value="1"/>
</dbReference>